<reference evidence="1" key="1">
    <citation type="submission" date="2013-04" db="EMBL/GenBank/DDBJ databases">
        <authorList>
            <person name="Harkins D.M."/>
            <person name="Durkin A.S."/>
            <person name="Selengut J.D."/>
            <person name="Sanka R."/>
            <person name="DePew J."/>
            <person name="Purushe J."/>
            <person name="Ahmed A."/>
            <person name="van der Linden H."/>
            <person name="Goris M.G.A."/>
            <person name="Hartskeerl R.A."/>
            <person name="Vinetz J.M."/>
            <person name="Sutton G.G."/>
            <person name="Nelson W.C."/>
            <person name="Fouts D.E."/>
        </authorList>
    </citation>
    <scope>NUCLEOTIDE SEQUENCE [LARGE SCALE GENOMIC DNA]</scope>
    <source>
        <strain evidence="1">BUT 6</strain>
    </source>
</reference>
<organism evidence="1 2">
    <name type="scientific">Leptospira fainei serovar Hurstbridge str. BUT 6</name>
    <dbReference type="NCBI Taxonomy" id="1193011"/>
    <lineage>
        <taxon>Bacteria</taxon>
        <taxon>Pseudomonadati</taxon>
        <taxon>Spirochaetota</taxon>
        <taxon>Spirochaetia</taxon>
        <taxon>Leptospirales</taxon>
        <taxon>Leptospiraceae</taxon>
        <taxon>Leptospira</taxon>
    </lineage>
</organism>
<dbReference type="EMBL" id="AKWZ02000011">
    <property type="protein sequence ID" value="EPG72691.1"/>
    <property type="molecule type" value="Genomic_DNA"/>
</dbReference>
<dbReference type="AlphaFoldDB" id="S3UQL2"/>
<name>S3UQL2_9LEPT</name>
<dbReference type="Proteomes" id="UP000014540">
    <property type="component" value="Unassembled WGS sequence"/>
</dbReference>
<comment type="caution">
    <text evidence="1">The sequence shown here is derived from an EMBL/GenBank/DDBJ whole genome shotgun (WGS) entry which is preliminary data.</text>
</comment>
<protein>
    <submittedName>
        <fullName evidence="1">Uncharacterized protein</fullName>
    </submittedName>
</protein>
<gene>
    <name evidence="1" type="ORF">LEP1GSC058_0875</name>
</gene>
<evidence type="ECO:0000313" key="1">
    <source>
        <dbReference type="EMBL" id="EPG72691.1"/>
    </source>
</evidence>
<accession>S3UQL2</accession>
<evidence type="ECO:0000313" key="2">
    <source>
        <dbReference type="Proteomes" id="UP000014540"/>
    </source>
</evidence>
<keyword evidence="2" id="KW-1185">Reference proteome</keyword>
<sequence length="65" mass="7335">MEAGPFCQSIRYIPLFFVLINIPLVTDCCEHEITLLFFIIIQAVGEGLGSCSQPEVNTQFPFKRV</sequence>
<proteinExistence type="predicted"/>